<sequence length="336" mass="37551">MNQESFVVDPRPAFPCFVSAIRYTPVRKSTDISRQRGLSLILLHAIGLHKETWQPVVERMFDEASGEQNICEAWSIEYPDHGQSAVINDEILSSIPPGSWGPQNYADAIYSLITGMPGGHDLLQRDLVLVSHSFGAYISPFLLQAKPRIPFRSAILIDSYLCPPNKKRDTKGSGHIAFALNRVASWANRAAAARHLARHPFTKPWTLASRDLFIRYGLRQLKITQLPLADAGEQGLELTCTREREAAMYHAGITDTEGIKKLEQLFSSALPIHLIFCKDNGFENYQMEINGKRPTSSHFVDMPHLCVQICPADTAKMLVKFLNDVCSSTGAYQARL</sequence>
<dbReference type="AlphaFoldDB" id="A0A164VUJ6"/>
<feature type="domain" description="AB hydrolase-1" evidence="1">
    <location>
        <begin position="40"/>
        <end position="201"/>
    </location>
</feature>
<dbReference type="InterPro" id="IPR029058">
    <property type="entry name" value="AB_hydrolase_fold"/>
</dbReference>
<dbReference type="Proteomes" id="UP000076722">
    <property type="component" value="Unassembled WGS sequence"/>
</dbReference>
<reference evidence="2 3" key="1">
    <citation type="journal article" date="2016" name="Mol. Biol. Evol.">
        <title>Comparative Genomics of Early-Diverging Mushroom-Forming Fungi Provides Insights into the Origins of Lignocellulose Decay Capabilities.</title>
        <authorList>
            <person name="Nagy L.G."/>
            <person name="Riley R."/>
            <person name="Tritt A."/>
            <person name="Adam C."/>
            <person name="Daum C."/>
            <person name="Floudas D."/>
            <person name="Sun H."/>
            <person name="Yadav J.S."/>
            <person name="Pangilinan J."/>
            <person name="Larsson K.H."/>
            <person name="Matsuura K."/>
            <person name="Barry K."/>
            <person name="Labutti K."/>
            <person name="Kuo R."/>
            <person name="Ohm R.A."/>
            <person name="Bhattacharya S.S."/>
            <person name="Shirouzu T."/>
            <person name="Yoshinaga Y."/>
            <person name="Martin F.M."/>
            <person name="Grigoriev I.V."/>
            <person name="Hibbett D.S."/>
        </authorList>
    </citation>
    <scope>NUCLEOTIDE SEQUENCE [LARGE SCALE GENOMIC DNA]</scope>
    <source>
        <strain evidence="2 3">HHB9708</strain>
    </source>
</reference>
<protein>
    <recommendedName>
        <fullName evidence="1">AB hydrolase-1 domain-containing protein</fullName>
    </recommendedName>
</protein>
<keyword evidence="3" id="KW-1185">Reference proteome</keyword>
<name>A0A164VUJ6_9AGAM</name>
<gene>
    <name evidence="2" type="ORF">SISNIDRAFT_549042</name>
</gene>
<accession>A0A164VUJ6</accession>
<dbReference type="OrthoDB" id="94039at2759"/>
<organism evidence="2 3">
    <name type="scientific">Sistotremastrum niveocremeum HHB9708</name>
    <dbReference type="NCBI Taxonomy" id="1314777"/>
    <lineage>
        <taxon>Eukaryota</taxon>
        <taxon>Fungi</taxon>
        <taxon>Dikarya</taxon>
        <taxon>Basidiomycota</taxon>
        <taxon>Agaricomycotina</taxon>
        <taxon>Agaricomycetes</taxon>
        <taxon>Sistotremastrales</taxon>
        <taxon>Sistotremastraceae</taxon>
        <taxon>Sertulicium</taxon>
        <taxon>Sertulicium niveocremeum</taxon>
    </lineage>
</organism>
<dbReference type="EMBL" id="KV419404">
    <property type="protein sequence ID" value="KZS94482.1"/>
    <property type="molecule type" value="Genomic_DNA"/>
</dbReference>
<dbReference type="SUPFAM" id="SSF53474">
    <property type="entry name" value="alpha/beta-Hydrolases"/>
    <property type="match status" value="1"/>
</dbReference>
<dbReference type="InterPro" id="IPR000073">
    <property type="entry name" value="AB_hydrolase_1"/>
</dbReference>
<evidence type="ECO:0000259" key="1">
    <source>
        <dbReference type="Pfam" id="PF12697"/>
    </source>
</evidence>
<dbReference type="Gene3D" id="3.40.50.1820">
    <property type="entry name" value="alpha/beta hydrolase"/>
    <property type="match status" value="1"/>
</dbReference>
<proteinExistence type="predicted"/>
<dbReference type="Pfam" id="PF12697">
    <property type="entry name" value="Abhydrolase_6"/>
    <property type="match status" value="1"/>
</dbReference>
<evidence type="ECO:0000313" key="3">
    <source>
        <dbReference type="Proteomes" id="UP000076722"/>
    </source>
</evidence>
<evidence type="ECO:0000313" key="2">
    <source>
        <dbReference type="EMBL" id="KZS94482.1"/>
    </source>
</evidence>